<reference evidence="10" key="1">
    <citation type="journal article" date="2021" name="PeerJ">
        <title>Extensive microbial diversity within the chicken gut microbiome revealed by metagenomics and culture.</title>
        <authorList>
            <person name="Gilroy R."/>
            <person name="Ravi A."/>
            <person name="Getino M."/>
            <person name="Pursley I."/>
            <person name="Horton D.L."/>
            <person name="Alikhan N.F."/>
            <person name="Baker D."/>
            <person name="Gharbi K."/>
            <person name="Hall N."/>
            <person name="Watson M."/>
            <person name="Adriaenssens E.M."/>
            <person name="Foster-Nyarko E."/>
            <person name="Jarju S."/>
            <person name="Secka A."/>
            <person name="Antonio M."/>
            <person name="Oren A."/>
            <person name="Chaudhuri R.R."/>
            <person name="La Ragione R."/>
            <person name="Hildebrand F."/>
            <person name="Pallen M.J."/>
        </authorList>
    </citation>
    <scope>NUCLEOTIDE SEQUENCE</scope>
    <source>
        <strain evidence="10">1345</strain>
    </source>
</reference>
<dbReference type="InterPro" id="IPR035490">
    <property type="entry name" value="GlmS/FrlB_SIS"/>
</dbReference>
<dbReference type="GO" id="GO:0006047">
    <property type="term" value="P:UDP-N-acetylglucosamine metabolic process"/>
    <property type="evidence" value="ECO:0007669"/>
    <property type="project" value="TreeGrafter"/>
</dbReference>
<dbReference type="PANTHER" id="PTHR10937:SF0">
    <property type="entry name" value="GLUTAMINE--FRUCTOSE-6-PHOSPHATE TRANSAMINASE (ISOMERIZING)"/>
    <property type="match status" value="1"/>
</dbReference>
<dbReference type="PROSITE" id="PS51464">
    <property type="entry name" value="SIS"/>
    <property type="match status" value="2"/>
</dbReference>
<evidence type="ECO:0000259" key="8">
    <source>
        <dbReference type="PROSITE" id="PS51278"/>
    </source>
</evidence>
<dbReference type="GO" id="GO:0006487">
    <property type="term" value="P:protein N-linked glycosylation"/>
    <property type="evidence" value="ECO:0007669"/>
    <property type="project" value="TreeGrafter"/>
</dbReference>
<dbReference type="Gene3D" id="3.60.20.10">
    <property type="entry name" value="Glutamine Phosphoribosylpyrophosphate, subunit 1, domain 1"/>
    <property type="match status" value="1"/>
</dbReference>
<evidence type="ECO:0000256" key="7">
    <source>
        <dbReference type="ARBA" id="ARBA00022962"/>
    </source>
</evidence>
<comment type="catalytic activity">
    <reaction evidence="1">
        <text>D-fructose 6-phosphate + L-glutamine = D-glucosamine 6-phosphate + L-glutamate</text>
        <dbReference type="Rhea" id="RHEA:13237"/>
        <dbReference type="ChEBI" id="CHEBI:29985"/>
        <dbReference type="ChEBI" id="CHEBI:58359"/>
        <dbReference type="ChEBI" id="CHEBI:58725"/>
        <dbReference type="ChEBI" id="CHEBI:61527"/>
        <dbReference type="EC" id="2.6.1.16"/>
    </reaction>
</comment>
<keyword evidence="4 10" id="KW-0032">Aminotransferase</keyword>
<dbReference type="PANTHER" id="PTHR10937">
    <property type="entry name" value="GLUCOSAMINE--FRUCTOSE-6-PHOSPHATE AMINOTRANSFERASE, ISOMERIZING"/>
    <property type="match status" value="1"/>
</dbReference>
<feature type="domain" description="SIS" evidence="9">
    <location>
        <begin position="272"/>
        <end position="412"/>
    </location>
</feature>
<evidence type="ECO:0000313" key="11">
    <source>
        <dbReference type="Proteomes" id="UP000886750"/>
    </source>
</evidence>
<dbReference type="InterPro" id="IPR046348">
    <property type="entry name" value="SIS_dom_sf"/>
</dbReference>
<evidence type="ECO:0000256" key="3">
    <source>
        <dbReference type="ARBA" id="ARBA00016090"/>
    </source>
</evidence>
<accession>A0A9D2CT10</accession>
<dbReference type="PROSITE" id="PS51278">
    <property type="entry name" value="GATASE_TYPE_2"/>
    <property type="match status" value="1"/>
</dbReference>
<dbReference type="CDD" id="cd05009">
    <property type="entry name" value="SIS_GlmS_GlmD_2"/>
    <property type="match status" value="1"/>
</dbReference>
<evidence type="ECO:0000259" key="9">
    <source>
        <dbReference type="PROSITE" id="PS51464"/>
    </source>
</evidence>
<dbReference type="Proteomes" id="UP000886750">
    <property type="component" value="Unassembled WGS sequence"/>
</dbReference>
<dbReference type="InterPro" id="IPR029055">
    <property type="entry name" value="Ntn_hydrolases_N"/>
</dbReference>
<keyword evidence="5 10" id="KW-0808">Transferase</keyword>
<dbReference type="InterPro" id="IPR001347">
    <property type="entry name" value="SIS_dom"/>
</dbReference>
<dbReference type="NCBIfam" id="NF001484">
    <property type="entry name" value="PRK00331.1"/>
    <property type="match status" value="1"/>
</dbReference>
<feature type="domain" description="Glutamine amidotransferase type-2" evidence="8">
    <location>
        <begin position="2"/>
        <end position="212"/>
    </location>
</feature>
<dbReference type="EMBL" id="DXCQ01000055">
    <property type="protein sequence ID" value="HIY97217.1"/>
    <property type="molecule type" value="Genomic_DNA"/>
</dbReference>
<evidence type="ECO:0000313" key="10">
    <source>
        <dbReference type="EMBL" id="HIY97217.1"/>
    </source>
</evidence>
<dbReference type="AlphaFoldDB" id="A0A9D2CT10"/>
<dbReference type="CDD" id="cd00714">
    <property type="entry name" value="GFAT"/>
    <property type="match status" value="1"/>
</dbReference>
<evidence type="ECO:0000256" key="6">
    <source>
        <dbReference type="ARBA" id="ARBA00022737"/>
    </source>
</evidence>
<dbReference type="InterPro" id="IPR005855">
    <property type="entry name" value="GFAT"/>
</dbReference>
<keyword evidence="7" id="KW-0315">Glutamine amidotransferase</keyword>
<reference evidence="10" key="2">
    <citation type="submission" date="2021-04" db="EMBL/GenBank/DDBJ databases">
        <authorList>
            <person name="Gilroy R."/>
        </authorList>
    </citation>
    <scope>NUCLEOTIDE SEQUENCE</scope>
    <source>
        <strain evidence="10">1345</strain>
    </source>
</reference>
<dbReference type="Gene3D" id="3.40.50.10490">
    <property type="entry name" value="Glucose-6-phosphate isomerase like protein, domain 1"/>
    <property type="match status" value="2"/>
</dbReference>
<organism evidence="10 11">
    <name type="scientific">Candidatus Borkfalkia excrementigallinarum</name>
    <dbReference type="NCBI Taxonomy" id="2838506"/>
    <lineage>
        <taxon>Bacteria</taxon>
        <taxon>Bacillati</taxon>
        <taxon>Bacillota</taxon>
        <taxon>Clostridia</taxon>
        <taxon>Christensenellales</taxon>
        <taxon>Christensenellaceae</taxon>
        <taxon>Candidatus Borkfalkia</taxon>
    </lineage>
</organism>
<dbReference type="SUPFAM" id="SSF56235">
    <property type="entry name" value="N-terminal nucleophile aminohydrolases (Ntn hydrolases)"/>
    <property type="match status" value="1"/>
</dbReference>
<evidence type="ECO:0000256" key="1">
    <source>
        <dbReference type="ARBA" id="ARBA00001031"/>
    </source>
</evidence>
<dbReference type="NCBIfam" id="TIGR01135">
    <property type="entry name" value="glmS"/>
    <property type="match status" value="1"/>
</dbReference>
<evidence type="ECO:0000256" key="2">
    <source>
        <dbReference type="ARBA" id="ARBA00012916"/>
    </source>
</evidence>
<dbReference type="InterPro" id="IPR017932">
    <property type="entry name" value="GATase_2_dom"/>
</dbReference>
<protein>
    <recommendedName>
        <fullName evidence="3">Glutamine--fructose-6-phosphate aminotransferase [isomerizing]</fullName>
        <ecNumber evidence="2">2.6.1.16</ecNumber>
    </recommendedName>
</protein>
<dbReference type="GO" id="GO:0006002">
    <property type="term" value="P:fructose 6-phosphate metabolic process"/>
    <property type="evidence" value="ECO:0007669"/>
    <property type="project" value="TreeGrafter"/>
</dbReference>
<dbReference type="CDD" id="cd05008">
    <property type="entry name" value="SIS_GlmS_GlmD_1"/>
    <property type="match status" value="1"/>
</dbReference>
<dbReference type="GO" id="GO:0004360">
    <property type="term" value="F:glutamine-fructose-6-phosphate transaminase (isomerizing) activity"/>
    <property type="evidence" value="ECO:0007669"/>
    <property type="project" value="UniProtKB-EC"/>
</dbReference>
<dbReference type="SUPFAM" id="SSF53697">
    <property type="entry name" value="SIS domain"/>
    <property type="match status" value="1"/>
</dbReference>
<dbReference type="InterPro" id="IPR047084">
    <property type="entry name" value="GFAT_N"/>
</dbReference>
<gene>
    <name evidence="10" type="primary">glmS</name>
    <name evidence="10" type="ORF">H9729_05960</name>
</gene>
<dbReference type="GO" id="GO:0097367">
    <property type="term" value="F:carbohydrate derivative binding"/>
    <property type="evidence" value="ECO:0007669"/>
    <property type="project" value="InterPro"/>
</dbReference>
<evidence type="ECO:0000256" key="4">
    <source>
        <dbReference type="ARBA" id="ARBA00022576"/>
    </source>
</evidence>
<dbReference type="EC" id="2.6.1.16" evidence="2"/>
<evidence type="ECO:0000256" key="5">
    <source>
        <dbReference type="ARBA" id="ARBA00022679"/>
    </source>
</evidence>
<dbReference type="Pfam" id="PF13522">
    <property type="entry name" value="GATase_6"/>
    <property type="match status" value="1"/>
</dbReference>
<dbReference type="Pfam" id="PF01380">
    <property type="entry name" value="SIS"/>
    <property type="match status" value="2"/>
</dbReference>
<keyword evidence="6" id="KW-0677">Repeat</keyword>
<sequence>MCGIIGCFSKENCYGKLFSALKKLEYRGYDSAGIAMLGGAGEFSVRKKKGGAENLAGAPLAGDTGIGHTRWATHGAPSDANAHPHLSGKFALVHNGIIENYSKLKAELVAAGEVFCSETDSEVIVKLIDRAYTGDFFAAVAAACARLSGSYAVAVLCEDYPGEIVCARCRSPLVAGAAENALYVCSDIPTLCGEAEYICTAADGEFIHICGGEIRFCNAAGEDIPKVFTRVPTEARAQDKRRGSYMEEEIYEIPRALSDTLVGLKKTDFAQCARVLRGARRVFAIACGTAYHAALAFKDAVESDCKLPVLCHTSSEFRYREPLVGEGDLVVAVSQSGETADTMEAARLAKGRGAYVLAVTNIGSSSLAAFADFAVVMRAGPEIAVAATKSYNCQLLCLYYIAAQMYFYKFTRMPAWFSELFHLPEAARAAFDCFPAMRALAEAMRDKRSMYFLGRDADVVTAKEGALKVKEIAYVFAEGYAAGELKHGTLALVEEGFPVLAVSTVSRLTQKTENALAEVKSRGAFTVLFSQSAGALAESCAACKCRLPAVCERLMPAVAVIPLQYFACRMCLERGFDPDKPRNLAKSVTVE</sequence>
<proteinExistence type="predicted"/>
<name>A0A9D2CT10_9FIRM</name>
<comment type="caution">
    <text evidence="10">The sequence shown here is derived from an EMBL/GenBank/DDBJ whole genome shotgun (WGS) entry which is preliminary data.</text>
</comment>
<feature type="domain" description="SIS" evidence="9">
    <location>
        <begin position="440"/>
        <end position="581"/>
    </location>
</feature>
<dbReference type="InterPro" id="IPR035466">
    <property type="entry name" value="GlmS/AgaS_SIS"/>
</dbReference>